<dbReference type="GO" id="GO:0005615">
    <property type="term" value="C:extracellular space"/>
    <property type="evidence" value="ECO:0007669"/>
    <property type="project" value="InterPro"/>
</dbReference>
<dbReference type="Gene3D" id="2.60.40.1940">
    <property type="match status" value="1"/>
</dbReference>
<proteinExistence type="predicted"/>
<evidence type="ECO:0000313" key="5">
    <source>
        <dbReference type="Proteomes" id="UP000887565"/>
    </source>
</evidence>
<dbReference type="WBParaSite" id="nRc.2.0.1.t19534-RA">
    <property type="protein sequence ID" value="nRc.2.0.1.t19534-RA"/>
    <property type="gene ID" value="nRc.2.0.1.g19534"/>
</dbReference>
<sequence>MVFNPADDLRDITGQKVAIFPPEYWIDSTPNNIWICSEENVTLLASLNSGLNRVAAEEHDILAVDWSLLIDGNVLDLGVPCFTTRWDIFIRSRISTISGKITRIAFPPFDQLHIINDDRRRVYRLTIRIKSRSESLIEDFYIESRPEIRWIEIYTDKSIYRQKETVKVKIVTLKANFHISSSPLLVRIKDPNSLTVFKDVFNNTGQSGLVQFSFILPRHSSCGTWLIEAVDAGSNLLIINRTFSVAVFALPNLQVVIVPSKIYFTNLNESVDLMISVRSNYGFDVNGKAYVICYFEKGAERRFSVQLQKGKGYLDLRLNECISNSSNTINIFSTEKLFVSVEYTDLDTGEQSYQSVVLAKRKLFDIDLSFNENSQHITEYLVPRIFSRDSTYLNFSKFEYEVTEDIEAHLIDKYTGNNHYLVYCMNGFTLMGKINQSKPFNLRANVSMIPECLLMLYNLSHNGFLVVNDVLKFFVKSKCNADGDTELSIVGPLRDLYDSFIQKKLTDYKNFDSILNNTVPSCQNDRNCYKSRTDPFISSESEFPGLEVISGSRLAVDSADLEILRRHFFPESWMFEAFLPRDKESIVLEKTIPHSITDWIVRVHIFSGQYGVCEKSFSIKTTQNLYLHIDLPTNVFVGQQILAKVVIVNSSPKDEHVSLEIKHPKEICSAKPLFDVHETSIRAQNSTFLIVPFEFLNEGQFEIEMTLKSRNDANLIFDRNIKSVDVIFDSNQWEQKSLYFMIDTNNYSKYNLPNINHSHFEMSFLRDNRTGQNVNVVLIALRNEKALHVQRVKFQMSVSPNVLKFDDSGMIEQENRFLSKLIKRELWPKIEKVDQLSDLLRLISIVLKIVGTFEADASRSGQLLIESRQLLNYALLDMLSFRNRDGSFRGRRDPKSRADSWLSLISTLLQCRMDQDFTAIKASLTWLLDSYEKVTFKFNEITFLFKNSDEISLFSNVFLKMAVECMEYARKDSNINVRLNSSVNLIKARLYSIDVRSVDNLIISSMAYALSDSNSSFSGKLLESLFNDSTKKDGRLTKIYYTPRSSSAFEKLKHTARRLMSWFTTSYRKRLTANELLTNSFALLTILKTNELTRAFSNRNVYIPGILAYIRMHQQTDEGFNDFLDTFFALEAVQLYDRIVGAKRLYDEDRNLPIIEKYCNDDGSTCWCLEITCPNPSVHNDQCDMFCRDREDRTLLKYACNRNYYSVIVRIEEISANVSIHGSLYENASVSVMSRLSASVDEINYSRKFSLLKKAFCACPKFEIDRVYVLIVPKDYISRQIYGSNHEKRSLLIVLDVNTIMEAVFDSTCDDTRQMNVLRLLEDRNRSVLCQSL</sequence>
<dbReference type="Gene3D" id="2.20.130.20">
    <property type="match status" value="1"/>
</dbReference>
<dbReference type="Gene3D" id="2.60.40.1930">
    <property type="match status" value="1"/>
</dbReference>
<dbReference type="InterPro" id="IPR050473">
    <property type="entry name" value="A2M/Complement_sys"/>
</dbReference>
<dbReference type="PANTHER" id="PTHR11412">
    <property type="entry name" value="MACROGLOBULIN / COMPLEMENT"/>
    <property type="match status" value="1"/>
</dbReference>
<dbReference type="GO" id="GO:0004866">
    <property type="term" value="F:endopeptidase inhibitor activity"/>
    <property type="evidence" value="ECO:0007669"/>
    <property type="project" value="InterPro"/>
</dbReference>
<dbReference type="Gene3D" id="2.40.50.120">
    <property type="match status" value="1"/>
</dbReference>
<organism evidence="5 6">
    <name type="scientific">Romanomermis culicivorax</name>
    <name type="common">Nematode worm</name>
    <dbReference type="NCBI Taxonomy" id="13658"/>
    <lineage>
        <taxon>Eukaryota</taxon>
        <taxon>Metazoa</taxon>
        <taxon>Ecdysozoa</taxon>
        <taxon>Nematoda</taxon>
        <taxon>Enoplea</taxon>
        <taxon>Dorylaimia</taxon>
        <taxon>Mermithida</taxon>
        <taxon>Mermithoidea</taxon>
        <taxon>Mermithidae</taxon>
        <taxon>Romanomermis</taxon>
    </lineage>
</organism>
<dbReference type="PROSITE" id="PS50189">
    <property type="entry name" value="NTR"/>
    <property type="match status" value="1"/>
</dbReference>
<dbReference type="InterPro" id="IPR002890">
    <property type="entry name" value="MG2"/>
</dbReference>
<reference evidence="6" key="1">
    <citation type="submission" date="2022-11" db="UniProtKB">
        <authorList>
            <consortium name="WormBaseParasite"/>
        </authorList>
    </citation>
    <scope>IDENTIFICATION</scope>
</reference>
<name>A0A915J0B7_ROMCU</name>
<dbReference type="InterPro" id="IPR011626">
    <property type="entry name" value="Alpha-macroglobulin_TED"/>
</dbReference>
<dbReference type="SMART" id="SM01360">
    <property type="entry name" value="A2M"/>
    <property type="match status" value="1"/>
</dbReference>
<dbReference type="InterPro" id="IPR008930">
    <property type="entry name" value="Terpenoid_cyclase/PrenylTrfase"/>
</dbReference>
<protein>
    <submittedName>
        <fullName evidence="6">NTR domain-containing protein</fullName>
    </submittedName>
</protein>
<dbReference type="InterPro" id="IPR001134">
    <property type="entry name" value="Netrin_domain"/>
</dbReference>
<keyword evidence="5" id="KW-1185">Reference proteome</keyword>
<accession>A0A915J0B7</accession>
<dbReference type="InterPro" id="IPR008993">
    <property type="entry name" value="TIMP-like_OB-fold"/>
</dbReference>
<evidence type="ECO:0000256" key="2">
    <source>
        <dbReference type="ARBA" id="ARBA00022966"/>
    </source>
</evidence>
<keyword evidence="3" id="KW-1015">Disulfide bond</keyword>
<dbReference type="PANTHER" id="PTHR11412:SF136">
    <property type="entry name" value="CD109 ANTIGEN"/>
    <property type="match status" value="1"/>
</dbReference>
<dbReference type="InterPro" id="IPR013783">
    <property type="entry name" value="Ig-like_fold"/>
</dbReference>
<dbReference type="InterPro" id="IPR001599">
    <property type="entry name" value="Macroglobln_a2"/>
</dbReference>
<feature type="domain" description="NTR" evidence="4">
    <location>
        <begin position="1183"/>
        <end position="1330"/>
    </location>
</feature>
<dbReference type="SUPFAM" id="SSF48239">
    <property type="entry name" value="Terpenoid cyclases/Protein prenyltransferases"/>
    <property type="match status" value="1"/>
</dbReference>
<evidence type="ECO:0000256" key="3">
    <source>
        <dbReference type="ARBA" id="ARBA00023157"/>
    </source>
</evidence>
<dbReference type="Pfam" id="PF01835">
    <property type="entry name" value="MG2"/>
    <property type="match status" value="1"/>
</dbReference>
<keyword evidence="2" id="KW-0882">Thioester bond</keyword>
<evidence type="ECO:0000259" key="4">
    <source>
        <dbReference type="PROSITE" id="PS50189"/>
    </source>
</evidence>
<dbReference type="Pfam" id="PF00207">
    <property type="entry name" value="A2M"/>
    <property type="match status" value="1"/>
</dbReference>
<dbReference type="Gene3D" id="2.60.40.10">
    <property type="entry name" value="Immunoglobulins"/>
    <property type="match status" value="1"/>
</dbReference>
<evidence type="ECO:0000256" key="1">
    <source>
        <dbReference type="ARBA" id="ARBA00022729"/>
    </source>
</evidence>
<keyword evidence="1" id="KW-0732">Signal</keyword>
<dbReference type="Gene3D" id="1.50.10.20">
    <property type="match status" value="1"/>
</dbReference>
<dbReference type="Pfam" id="PF07678">
    <property type="entry name" value="TED_complement"/>
    <property type="match status" value="1"/>
</dbReference>
<evidence type="ECO:0000313" key="6">
    <source>
        <dbReference type="WBParaSite" id="nRc.2.0.1.t19534-RA"/>
    </source>
</evidence>
<dbReference type="Proteomes" id="UP000887565">
    <property type="component" value="Unplaced"/>
</dbReference>